<dbReference type="GO" id="GO:0003677">
    <property type="term" value="F:DNA binding"/>
    <property type="evidence" value="ECO:0007669"/>
    <property type="project" value="TreeGrafter"/>
</dbReference>
<dbReference type="GO" id="GO:0051123">
    <property type="term" value="P:RNA polymerase II preinitiation complex assembly"/>
    <property type="evidence" value="ECO:0007669"/>
    <property type="project" value="TreeGrafter"/>
</dbReference>
<dbReference type="InterPro" id="IPR037794">
    <property type="entry name" value="TAF12"/>
</dbReference>
<evidence type="ECO:0000256" key="6">
    <source>
        <dbReference type="SAM" id="MobiDB-lite"/>
    </source>
</evidence>
<evidence type="ECO:0000313" key="9">
    <source>
        <dbReference type="Proteomes" id="UP000476176"/>
    </source>
</evidence>
<dbReference type="AlphaFoldDB" id="A0A6G0PLH2"/>
<evidence type="ECO:0000256" key="4">
    <source>
        <dbReference type="ARBA" id="ARBA00023163"/>
    </source>
</evidence>
<dbReference type="GO" id="GO:0000124">
    <property type="term" value="C:SAGA complex"/>
    <property type="evidence" value="ECO:0007669"/>
    <property type="project" value="InterPro"/>
</dbReference>
<keyword evidence="5" id="KW-0539">Nucleus</keyword>
<evidence type="ECO:0000256" key="1">
    <source>
        <dbReference type="ARBA" id="ARBA00004123"/>
    </source>
</evidence>
<sequence>MSSDKKKRSPSGLSPSGRGLSSPRVASALLSNSLMSLGTSSSSSAHHEPLAPPFNSFASASTTNRALTPNRQLGELLRSVDPKYCFHPAVEELLLDMASDFVQDVVDFSGKLAKHRRSTTLEPRDLQFCLAKNYGISLGGVLPATTAGSGLRPLGQDLLVRARPAKNSLHMHRIALKRKSLLHTKTKLKNAHAMKATEGGKKQSYREVCLSTGSRKYLHQYSQLYTISPRLLTSSVSKSSRRGVLASGAEESSDIADTAIMTAVDVSVVEVEESAPLPLLPALRGRFLYLVLRVGRAGSSD</sequence>
<proteinExistence type="inferred from homology"/>
<protein>
    <recommendedName>
        <fullName evidence="7">Transcription initiation factor TFIID subunit 12 domain-containing protein</fullName>
    </recommendedName>
</protein>
<dbReference type="GO" id="GO:0046982">
    <property type="term" value="F:protein heterodimerization activity"/>
    <property type="evidence" value="ECO:0007669"/>
    <property type="project" value="InterPro"/>
</dbReference>
<comment type="similarity">
    <text evidence="2">Belongs to the TAF12 family.</text>
</comment>
<dbReference type="Gene3D" id="1.10.20.10">
    <property type="entry name" value="Histone, subunit A"/>
    <property type="match status" value="1"/>
</dbReference>
<dbReference type="EMBL" id="QXGC01000110">
    <property type="protein sequence ID" value="KAE9249271.1"/>
    <property type="molecule type" value="Genomic_DNA"/>
</dbReference>
<dbReference type="GO" id="GO:0005669">
    <property type="term" value="C:transcription factor TFIID complex"/>
    <property type="evidence" value="ECO:0007669"/>
    <property type="project" value="InterPro"/>
</dbReference>
<evidence type="ECO:0000256" key="2">
    <source>
        <dbReference type="ARBA" id="ARBA00007530"/>
    </source>
</evidence>
<keyword evidence="3" id="KW-0805">Transcription regulation</keyword>
<dbReference type="FunFam" id="1.10.20.10:FF:000112">
    <property type="entry name" value="Transcription initiation factor TFIID subunit 12"/>
    <property type="match status" value="1"/>
</dbReference>
<dbReference type="InterPro" id="IPR009072">
    <property type="entry name" value="Histone-fold"/>
</dbReference>
<dbReference type="Proteomes" id="UP000476176">
    <property type="component" value="Unassembled WGS sequence"/>
</dbReference>
<feature type="domain" description="Transcription initiation factor TFIID subunit 12" evidence="7">
    <location>
        <begin position="71"/>
        <end position="135"/>
    </location>
</feature>
<evidence type="ECO:0000259" key="7">
    <source>
        <dbReference type="Pfam" id="PF03847"/>
    </source>
</evidence>
<dbReference type="CDD" id="cd07981">
    <property type="entry name" value="HFD_TAF12"/>
    <property type="match status" value="1"/>
</dbReference>
<dbReference type="GO" id="GO:0017025">
    <property type="term" value="F:TBP-class protein binding"/>
    <property type="evidence" value="ECO:0007669"/>
    <property type="project" value="TreeGrafter"/>
</dbReference>
<evidence type="ECO:0000256" key="3">
    <source>
        <dbReference type="ARBA" id="ARBA00023015"/>
    </source>
</evidence>
<name>A0A6G0PLH2_9STRA</name>
<gene>
    <name evidence="8" type="ORF">PF004_g3483</name>
</gene>
<feature type="compositionally biased region" description="Low complexity" evidence="6">
    <location>
        <begin position="10"/>
        <end position="23"/>
    </location>
</feature>
<comment type="subcellular location">
    <subcellularLocation>
        <location evidence="1">Nucleus</location>
    </subcellularLocation>
</comment>
<reference evidence="8 9" key="1">
    <citation type="submission" date="2018-09" db="EMBL/GenBank/DDBJ databases">
        <title>Genomic investigation of the strawberry pathogen Phytophthora fragariae indicates pathogenicity is determined by transcriptional variation in three key races.</title>
        <authorList>
            <person name="Adams T.M."/>
            <person name="Armitage A.D."/>
            <person name="Sobczyk M.K."/>
            <person name="Bates H.J."/>
            <person name="Dunwell J.M."/>
            <person name="Nellist C.F."/>
            <person name="Harrison R.J."/>
        </authorList>
    </citation>
    <scope>NUCLEOTIDE SEQUENCE [LARGE SCALE GENOMIC DNA]</scope>
    <source>
        <strain evidence="8 9">BC-23</strain>
    </source>
</reference>
<accession>A0A6G0PLH2</accession>
<comment type="caution">
    <text evidence="8">The sequence shown here is derived from an EMBL/GenBank/DDBJ whole genome shotgun (WGS) entry which is preliminary data.</text>
</comment>
<dbReference type="Pfam" id="PF03847">
    <property type="entry name" value="TFIID_20kDa"/>
    <property type="match status" value="1"/>
</dbReference>
<keyword evidence="4" id="KW-0804">Transcription</keyword>
<dbReference type="PANTHER" id="PTHR12264:SF21">
    <property type="entry name" value="TRANSCRIPTION INITIATION FACTOR TFIID SUBUNIT 12"/>
    <property type="match status" value="1"/>
</dbReference>
<dbReference type="InterPro" id="IPR003228">
    <property type="entry name" value="TFIID_TAF12_dom"/>
</dbReference>
<dbReference type="SUPFAM" id="SSF47113">
    <property type="entry name" value="Histone-fold"/>
    <property type="match status" value="1"/>
</dbReference>
<organism evidence="8 9">
    <name type="scientific">Phytophthora fragariae</name>
    <dbReference type="NCBI Taxonomy" id="53985"/>
    <lineage>
        <taxon>Eukaryota</taxon>
        <taxon>Sar</taxon>
        <taxon>Stramenopiles</taxon>
        <taxon>Oomycota</taxon>
        <taxon>Peronosporomycetes</taxon>
        <taxon>Peronosporales</taxon>
        <taxon>Peronosporaceae</taxon>
        <taxon>Phytophthora</taxon>
    </lineage>
</organism>
<evidence type="ECO:0000313" key="8">
    <source>
        <dbReference type="EMBL" id="KAE9249271.1"/>
    </source>
</evidence>
<feature type="region of interest" description="Disordered" evidence="6">
    <location>
        <begin position="1"/>
        <end position="23"/>
    </location>
</feature>
<dbReference type="PANTHER" id="PTHR12264">
    <property type="entry name" value="TRANSCRIPTION INITIATION FACTOR TFIID SUBUNIT 12"/>
    <property type="match status" value="1"/>
</dbReference>
<evidence type="ECO:0000256" key="5">
    <source>
        <dbReference type="ARBA" id="ARBA00023242"/>
    </source>
</evidence>